<evidence type="ECO:0000313" key="2">
    <source>
        <dbReference type="EMBL" id="KZT29816.1"/>
    </source>
</evidence>
<dbReference type="AlphaFoldDB" id="A0A165VKR7"/>
<reference evidence="2 3" key="1">
    <citation type="journal article" date="2016" name="Mol. Biol. Evol.">
        <title>Comparative Genomics of Early-Diverging Mushroom-Forming Fungi Provides Insights into the Origins of Lignocellulose Decay Capabilities.</title>
        <authorList>
            <person name="Nagy L.G."/>
            <person name="Riley R."/>
            <person name="Tritt A."/>
            <person name="Adam C."/>
            <person name="Daum C."/>
            <person name="Floudas D."/>
            <person name="Sun H."/>
            <person name="Yadav J.S."/>
            <person name="Pangilinan J."/>
            <person name="Larsson K.H."/>
            <person name="Matsuura K."/>
            <person name="Barry K."/>
            <person name="Labutti K."/>
            <person name="Kuo R."/>
            <person name="Ohm R.A."/>
            <person name="Bhattacharya S.S."/>
            <person name="Shirouzu T."/>
            <person name="Yoshinaga Y."/>
            <person name="Martin F.M."/>
            <person name="Grigoriev I.V."/>
            <person name="Hibbett D.S."/>
        </authorList>
    </citation>
    <scope>NUCLEOTIDE SEQUENCE [LARGE SCALE GENOMIC DNA]</scope>
    <source>
        <strain evidence="2 3">HHB14362 ss-1</strain>
    </source>
</reference>
<accession>A0A165VKR7</accession>
<gene>
    <name evidence="2" type="ORF">NEOLEDRAFT_1055552</name>
</gene>
<dbReference type="Proteomes" id="UP000076761">
    <property type="component" value="Unassembled WGS sequence"/>
</dbReference>
<feature type="region of interest" description="Disordered" evidence="1">
    <location>
        <begin position="68"/>
        <end position="95"/>
    </location>
</feature>
<feature type="compositionally biased region" description="Basic and acidic residues" evidence="1">
    <location>
        <begin position="143"/>
        <end position="159"/>
    </location>
</feature>
<dbReference type="EMBL" id="KV425553">
    <property type="protein sequence ID" value="KZT29816.1"/>
    <property type="molecule type" value="Genomic_DNA"/>
</dbReference>
<proteinExistence type="predicted"/>
<feature type="region of interest" description="Disordered" evidence="1">
    <location>
        <begin position="123"/>
        <end position="219"/>
    </location>
</feature>
<evidence type="ECO:0000256" key="1">
    <source>
        <dbReference type="SAM" id="MobiDB-lite"/>
    </source>
</evidence>
<protein>
    <submittedName>
        <fullName evidence="2">Uncharacterized protein</fullName>
    </submittedName>
</protein>
<keyword evidence="3" id="KW-1185">Reference proteome</keyword>
<dbReference type="InParanoid" id="A0A165VKR7"/>
<name>A0A165VKR7_9AGAM</name>
<dbReference type="STRING" id="1314782.A0A165VKR7"/>
<evidence type="ECO:0000313" key="3">
    <source>
        <dbReference type="Proteomes" id="UP000076761"/>
    </source>
</evidence>
<feature type="non-terminal residue" evidence="2">
    <location>
        <position position="1"/>
    </location>
</feature>
<organism evidence="2 3">
    <name type="scientific">Neolentinus lepideus HHB14362 ss-1</name>
    <dbReference type="NCBI Taxonomy" id="1314782"/>
    <lineage>
        <taxon>Eukaryota</taxon>
        <taxon>Fungi</taxon>
        <taxon>Dikarya</taxon>
        <taxon>Basidiomycota</taxon>
        <taxon>Agaricomycotina</taxon>
        <taxon>Agaricomycetes</taxon>
        <taxon>Gloeophyllales</taxon>
        <taxon>Gloeophyllaceae</taxon>
        <taxon>Neolentinus</taxon>
    </lineage>
</organism>
<dbReference type="OrthoDB" id="3264915at2759"/>
<sequence length="219" mass="24590">KLDVRIRKREKLPEGSEYLLPKYDAAFTSTLMSDDEDELDVHGGKTGRFISRCPAWRSETMRNLLDTVDQVADPKPATKYTPRVSGPVKEEPPPIATTLKNRARRWMVSPEWLQRDGNKEFDIPSRIAESGRAWGDAEDPETLEEKKRKLKEEKDEIKQKKACVGGSDAMDKSKSKGPGKGKGKALQQVETTADEDSDAMIDPRLRRGTATSDTDAEAW</sequence>